<protein>
    <submittedName>
        <fullName evidence="1">Uncharacterized protein</fullName>
    </submittedName>
</protein>
<evidence type="ECO:0000313" key="2">
    <source>
        <dbReference type="Proteomes" id="UP001501326"/>
    </source>
</evidence>
<gene>
    <name evidence="1" type="ORF">GCM10009867_24080</name>
</gene>
<dbReference type="Proteomes" id="UP001501326">
    <property type="component" value="Unassembled WGS sequence"/>
</dbReference>
<proteinExistence type="predicted"/>
<organism evidence="1 2">
    <name type="scientific">Pedococcus aerophilus</name>
    <dbReference type="NCBI Taxonomy" id="436356"/>
    <lineage>
        <taxon>Bacteria</taxon>
        <taxon>Bacillati</taxon>
        <taxon>Actinomycetota</taxon>
        <taxon>Actinomycetes</taxon>
        <taxon>Micrococcales</taxon>
        <taxon>Intrasporangiaceae</taxon>
        <taxon>Pedococcus</taxon>
    </lineage>
</organism>
<accession>A0ABN3UQN1</accession>
<keyword evidence="2" id="KW-1185">Reference proteome</keyword>
<dbReference type="EMBL" id="BAAARN010000003">
    <property type="protein sequence ID" value="GAA2737336.1"/>
    <property type="molecule type" value="Genomic_DNA"/>
</dbReference>
<name>A0ABN3UQN1_9MICO</name>
<evidence type="ECO:0000313" key="1">
    <source>
        <dbReference type="EMBL" id="GAA2737336.1"/>
    </source>
</evidence>
<reference evidence="1 2" key="1">
    <citation type="journal article" date="2019" name="Int. J. Syst. Evol. Microbiol.">
        <title>The Global Catalogue of Microorganisms (GCM) 10K type strain sequencing project: providing services to taxonomists for standard genome sequencing and annotation.</title>
        <authorList>
            <consortium name="The Broad Institute Genomics Platform"/>
            <consortium name="The Broad Institute Genome Sequencing Center for Infectious Disease"/>
            <person name="Wu L."/>
            <person name="Ma J."/>
        </authorList>
    </citation>
    <scope>NUCLEOTIDE SEQUENCE [LARGE SCALE GENOMIC DNA]</scope>
    <source>
        <strain evidence="1 2">JCM 16378</strain>
    </source>
</reference>
<sequence>MAGPSRRLPRDGRLHGSAAARLALPDCCGSQAHVAGGEWGLGRTLAEGLASFRLALREGEAEAKRNPRPW</sequence>
<comment type="caution">
    <text evidence="1">The sequence shown here is derived from an EMBL/GenBank/DDBJ whole genome shotgun (WGS) entry which is preliminary data.</text>
</comment>